<keyword evidence="4" id="KW-1185">Reference proteome</keyword>
<evidence type="ECO:0000313" key="4">
    <source>
        <dbReference type="Proteomes" id="UP000288716"/>
    </source>
</evidence>
<dbReference type="Proteomes" id="UP000288716">
    <property type="component" value="Unassembled WGS sequence"/>
</dbReference>
<organism evidence="3 4">
    <name type="scientific">Leptotrombidium deliense</name>
    <dbReference type="NCBI Taxonomy" id="299467"/>
    <lineage>
        <taxon>Eukaryota</taxon>
        <taxon>Metazoa</taxon>
        <taxon>Ecdysozoa</taxon>
        <taxon>Arthropoda</taxon>
        <taxon>Chelicerata</taxon>
        <taxon>Arachnida</taxon>
        <taxon>Acari</taxon>
        <taxon>Acariformes</taxon>
        <taxon>Trombidiformes</taxon>
        <taxon>Prostigmata</taxon>
        <taxon>Anystina</taxon>
        <taxon>Parasitengona</taxon>
        <taxon>Trombiculoidea</taxon>
        <taxon>Trombiculidae</taxon>
        <taxon>Leptotrombidium</taxon>
    </lineage>
</organism>
<proteinExistence type="predicted"/>
<dbReference type="EMBL" id="NCKV01008775">
    <property type="protein sequence ID" value="RWS22452.1"/>
    <property type="molecule type" value="Genomic_DNA"/>
</dbReference>
<evidence type="ECO:0000313" key="3">
    <source>
        <dbReference type="EMBL" id="RWS22452.1"/>
    </source>
</evidence>
<feature type="signal peptide" evidence="2">
    <location>
        <begin position="1"/>
        <end position="16"/>
    </location>
</feature>
<evidence type="ECO:0008006" key="5">
    <source>
        <dbReference type="Google" id="ProtNLM"/>
    </source>
</evidence>
<feature type="chain" id="PRO_5019061642" description="Ganglioside GM2 activator-like protein" evidence="2">
    <location>
        <begin position="17"/>
        <end position="165"/>
    </location>
</feature>
<protein>
    <recommendedName>
        <fullName evidence="5">Ganglioside GM2 activator-like protein</fullName>
    </recommendedName>
</protein>
<dbReference type="InterPro" id="IPR036846">
    <property type="entry name" value="GM2-AP_sf"/>
</dbReference>
<keyword evidence="1 2" id="KW-0732">Signal</keyword>
<name>A0A443S4J7_9ACAR</name>
<evidence type="ECO:0000256" key="1">
    <source>
        <dbReference type="ARBA" id="ARBA00022729"/>
    </source>
</evidence>
<dbReference type="GO" id="GO:0006689">
    <property type="term" value="P:ganglioside catabolic process"/>
    <property type="evidence" value="ECO:0007669"/>
    <property type="project" value="InterPro"/>
</dbReference>
<dbReference type="AlphaFoldDB" id="A0A443S4J7"/>
<accession>A0A443S4J7</accession>
<dbReference type="SUPFAM" id="SSF63707">
    <property type="entry name" value="Ganglioside M2 (gm2) activator"/>
    <property type="match status" value="1"/>
</dbReference>
<dbReference type="InterPro" id="IPR028996">
    <property type="entry name" value="GM2-AP"/>
</dbReference>
<comment type="caution">
    <text evidence="3">The sequence shown here is derived from an EMBL/GenBank/DDBJ whole genome shotgun (WGS) entry which is preliminary data.</text>
</comment>
<dbReference type="GO" id="GO:0005319">
    <property type="term" value="F:lipid transporter activity"/>
    <property type="evidence" value="ECO:0007669"/>
    <property type="project" value="TreeGrafter"/>
</dbReference>
<dbReference type="PANTHER" id="PTHR17357:SF0">
    <property type="entry name" value="GANGLIOSIDE GM2 ACTIVATOR"/>
    <property type="match status" value="1"/>
</dbReference>
<reference evidence="3 4" key="1">
    <citation type="journal article" date="2018" name="Gigascience">
        <title>Genomes of trombidid mites reveal novel predicted allergens and laterally-transferred genes associated with secondary metabolism.</title>
        <authorList>
            <person name="Dong X."/>
            <person name="Chaisiri K."/>
            <person name="Xia D."/>
            <person name="Armstrong S.D."/>
            <person name="Fang Y."/>
            <person name="Donnelly M.J."/>
            <person name="Kadowaki T."/>
            <person name="McGarry J.W."/>
            <person name="Darby A.C."/>
            <person name="Makepeace B.L."/>
        </authorList>
    </citation>
    <scope>NUCLEOTIDE SEQUENCE [LARGE SCALE GENOMIC DNA]</scope>
    <source>
        <strain evidence="3">UoL-UT</strain>
    </source>
</reference>
<dbReference type="GO" id="GO:0009898">
    <property type="term" value="C:cytoplasmic side of plasma membrane"/>
    <property type="evidence" value="ECO:0007669"/>
    <property type="project" value="TreeGrafter"/>
</dbReference>
<dbReference type="OrthoDB" id="10461062at2759"/>
<sequence>MFRVILCFICISFAYAVKWKDCGGNRSLVHFHTLSINPEKVRFGDKVTASTGLTVDRNIIGETLSNLQIWRIFRIFGYDVTLKIGCYYGYGSCLRKLSEVVHDNKVMCGWYETAMNGTCKNFTGNIMAGNFSTENVQTTFPDVKGITAILLGVRTLSRQMGMVTE</sequence>
<gene>
    <name evidence="3" type="ORF">B4U80_13555</name>
</gene>
<evidence type="ECO:0000256" key="2">
    <source>
        <dbReference type="SAM" id="SignalP"/>
    </source>
</evidence>
<dbReference type="PANTHER" id="PTHR17357">
    <property type="entry name" value="GM2 GANGLIOSIDE ACTIVATOR PROTEIN"/>
    <property type="match status" value="1"/>
</dbReference>
<dbReference type="VEuPathDB" id="VectorBase:LDEU009588"/>
<dbReference type="Gene3D" id="2.70.220.10">
    <property type="entry name" value="Ganglioside GM2 activator"/>
    <property type="match status" value="1"/>
</dbReference>
<dbReference type="GO" id="GO:0008047">
    <property type="term" value="F:enzyme activator activity"/>
    <property type="evidence" value="ECO:0007669"/>
    <property type="project" value="InterPro"/>
</dbReference>